<protein>
    <submittedName>
        <fullName evidence="1">Uncharacterized protein</fullName>
    </submittedName>
</protein>
<name>A0A895XRS9_9ACTN</name>
<dbReference type="AlphaFoldDB" id="A0A895XRS9"/>
<organism evidence="1 2">
    <name type="scientific">Natronoglycomyces albus</name>
    <dbReference type="NCBI Taxonomy" id="2811108"/>
    <lineage>
        <taxon>Bacteria</taxon>
        <taxon>Bacillati</taxon>
        <taxon>Actinomycetota</taxon>
        <taxon>Actinomycetes</taxon>
        <taxon>Glycomycetales</taxon>
        <taxon>Glycomycetaceae</taxon>
        <taxon>Natronoglycomyces</taxon>
    </lineage>
</organism>
<evidence type="ECO:0000313" key="1">
    <source>
        <dbReference type="EMBL" id="QSB04960.1"/>
    </source>
</evidence>
<gene>
    <name evidence="1" type="ORF">JQS30_14530</name>
</gene>
<accession>A0A895XRS9</accession>
<dbReference type="KEGG" id="nav:JQS30_14530"/>
<reference evidence="1" key="1">
    <citation type="submission" date="2021-02" db="EMBL/GenBank/DDBJ databases">
        <title>Natronoglycomyces albus gen. nov., sp. nov, a haloalkaliphilic actinobacterium from a soda solonchak soil.</title>
        <authorList>
            <person name="Sorokin D.Y."/>
            <person name="Khijniak T.V."/>
            <person name="Zakharycheva A.P."/>
            <person name="Boueva O.V."/>
            <person name="Ariskina E.V."/>
            <person name="Hahnke R.L."/>
            <person name="Bunk B."/>
            <person name="Sproer C."/>
            <person name="Schumann P."/>
            <person name="Evtushenko L.I."/>
            <person name="Kublanov I.V."/>
        </authorList>
    </citation>
    <scope>NUCLEOTIDE SEQUENCE</scope>
    <source>
        <strain evidence="1">DSM 106290</strain>
    </source>
</reference>
<keyword evidence="2" id="KW-1185">Reference proteome</keyword>
<sequence length="77" mass="8407">MRTGADETTIRVTKKNRDALASIAQTELGGASLDEALRSVIFEHQTRAAFARMNASQLADYQAEAQQLADIDPQVTE</sequence>
<dbReference type="EMBL" id="CP070496">
    <property type="protein sequence ID" value="QSB04960.1"/>
    <property type="molecule type" value="Genomic_DNA"/>
</dbReference>
<proteinExistence type="predicted"/>
<dbReference type="RefSeq" id="WP_213170960.1">
    <property type="nucleotide sequence ID" value="NZ_CP070496.1"/>
</dbReference>
<dbReference type="Proteomes" id="UP000662939">
    <property type="component" value="Chromosome"/>
</dbReference>
<evidence type="ECO:0000313" key="2">
    <source>
        <dbReference type="Proteomes" id="UP000662939"/>
    </source>
</evidence>